<sequence>MNELGISTAMEATGPGAVAYRDEWTVDGTAGGPVGRARRSSCRETGPGSPDVTLGAS</sequence>
<proteinExistence type="predicted"/>
<dbReference type="EMBL" id="JACSQF010000013">
    <property type="protein sequence ID" value="MBD7981629.1"/>
    <property type="molecule type" value="Genomic_DNA"/>
</dbReference>
<accession>A0ABR8U259</accession>
<evidence type="ECO:0000313" key="3">
    <source>
        <dbReference type="Proteomes" id="UP000655570"/>
    </source>
</evidence>
<protein>
    <submittedName>
        <fullName evidence="2">Uncharacterized protein</fullName>
    </submittedName>
</protein>
<dbReference type="RefSeq" id="WP_191804428.1">
    <property type="nucleotide sequence ID" value="NZ_JACSQF010000013.1"/>
</dbReference>
<dbReference type="Proteomes" id="UP000655570">
    <property type="component" value="Unassembled WGS sequence"/>
</dbReference>
<name>A0ABR8U259_9CELL</name>
<reference evidence="2 3" key="1">
    <citation type="submission" date="2020-08" db="EMBL/GenBank/DDBJ databases">
        <title>A Genomic Blueprint of the Chicken Gut Microbiome.</title>
        <authorList>
            <person name="Gilroy R."/>
            <person name="Ravi A."/>
            <person name="Getino M."/>
            <person name="Pursley I."/>
            <person name="Horton D.L."/>
            <person name="Alikhan N.-F."/>
            <person name="Baker D."/>
            <person name="Gharbi K."/>
            <person name="Hall N."/>
            <person name="Watson M."/>
            <person name="Adriaenssens E.M."/>
            <person name="Foster-Nyarko E."/>
            <person name="Jarju S."/>
            <person name="Secka A."/>
            <person name="Antonio M."/>
            <person name="Oren A."/>
            <person name="Chaudhuri R."/>
            <person name="La Ragione R.M."/>
            <person name="Hildebrand F."/>
            <person name="Pallen M.J."/>
        </authorList>
    </citation>
    <scope>NUCLEOTIDE SEQUENCE [LARGE SCALE GENOMIC DNA]</scope>
    <source>
        <strain evidence="2 3">Sa2CUA9</strain>
    </source>
</reference>
<comment type="caution">
    <text evidence="2">The sequence shown here is derived from an EMBL/GenBank/DDBJ whole genome shotgun (WGS) entry which is preliminary data.</text>
</comment>
<evidence type="ECO:0000313" key="2">
    <source>
        <dbReference type="EMBL" id="MBD7981629.1"/>
    </source>
</evidence>
<keyword evidence="3" id="KW-1185">Reference proteome</keyword>
<organism evidence="2 3">
    <name type="scientific">Oerskovia merdavium</name>
    <dbReference type="NCBI Taxonomy" id="2762227"/>
    <lineage>
        <taxon>Bacteria</taxon>
        <taxon>Bacillati</taxon>
        <taxon>Actinomycetota</taxon>
        <taxon>Actinomycetes</taxon>
        <taxon>Micrococcales</taxon>
        <taxon>Cellulomonadaceae</taxon>
        <taxon>Oerskovia</taxon>
    </lineage>
</organism>
<gene>
    <name evidence="2" type="ORF">H9641_12990</name>
</gene>
<evidence type="ECO:0000256" key="1">
    <source>
        <dbReference type="SAM" id="MobiDB-lite"/>
    </source>
</evidence>
<feature type="region of interest" description="Disordered" evidence="1">
    <location>
        <begin position="27"/>
        <end position="57"/>
    </location>
</feature>